<dbReference type="GO" id="GO:0016740">
    <property type="term" value="F:transferase activity"/>
    <property type="evidence" value="ECO:0007669"/>
    <property type="project" value="UniProtKB-KW"/>
</dbReference>
<keyword evidence="5" id="KW-1185">Reference proteome</keyword>
<comment type="similarity">
    <text evidence="1">Belongs to the P-Pant transferase superfamily. Gsp/Sfp/HetI/AcpT family.</text>
</comment>
<sequence length="241" mass="27697">MIDSQSVISHRLVDEYKSVLSEAENARMLSFKSTQRQQQYLIARASLRFILSSYLPSISPQAVNLNINRFGKPLLGDNDNKLHFNVSHSQDKILIGIASDRRIGVDIEHINAKRNVERIAEHYFHPREWHCDALPSVDSVCYFYKLWTLKEAFVKAEGKGRVVIDSSIYFDLTYTDKPRLCHSDSQKVISQWAFAHKMLLQDYSLSVAKEVASEDDAIEISLTEVVPQHFTSHEKSWSLKI</sequence>
<evidence type="ECO:0000259" key="3">
    <source>
        <dbReference type="Pfam" id="PF01648"/>
    </source>
</evidence>
<dbReference type="SUPFAM" id="SSF56214">
    <property type="entry name" value="4'-phosphopantetheinyl transferase"/>
    <property type="match status" value="2"/>
</dbReference>
<evidence type="ECO:0000256" key="2">
    <source>
        <dbReference type="ARBA" id="ARBA00022679"/>
    </source>
</evidence>
<comment type="caution">
    <text evidence="4">The sequence shown here is derived from an EMBL/GenBank/DDBJ whole genome shotgun (WGS) entry which is preliminary data.</text>
</comment>
<dbReference type="Gene3D" id="3.90.470.20">
    <property type="entry name" value="4'-phosphopantetheinyl transferase domain"/>
    <property type="match status" value="2"/>
</dbReference>
<keyword evidence="2 4" id="KW-0808">Transferase</keyword>
<dbReference type="EMBL" id="JBHSGU010000002">
    <property type="protein sequence ID" value="MFC4699975.1"/>
    <property type="molecule type" value="Genomic_DNA"/>
</dbReference>
<dbReference type="Pfam" id="PF01648">
    <property type="entry name" value="ACPS"/>
    <property type="match status" value="1"/>
</dbReference>
<protein>
    <submittedName>
        <fullName evidence="4">4'-phosphopantetheinyl transferase family protein</fullName>
    </submittedName>
</protein>
<name>A0ABV9LUL9_9ALTE</name>
<dbReference type="PANTHER" id="PTHR12215:SF10">
    <property type="entry name" value="L-AMINOADIPATE-SEMIALDEHYDE DEHYDROGENASE-PHOSPHOPANTETHEINYL TRANSFERASE"/>
    <property type="match status" value="1"/>
</dbReference>
<evidence type="ECO:0000313" key="5">
    <source>
        <dbReference type="Proteomes" id="UP001595897"/>
    </source>
</evidence>
<proteinExistence type="inferred from homology"/>
<dbReference type="PANTHER" id="PTHR12215">
    <property type="entry name" value="PHOSPHOPANTETHEINE TRANSFERASE"/>
    <property type="match status" value="1"/>
</dbReference>
<accession>A0ABV9LUL9</accession>
<dbReference type="RefSeq" id="WP_382406992.1">
    <property type="nucleotide sequence ID" value="NZ_JBHSGU010000002.1"/>
</dbReference>
<feature type="domain" description="4'-phosphopantetheinyl transferase" evidence="3">
    <location>
        <begin position="102"/>
        <end position="207"/>
    </location>
</feature>
<dbReference type="Proteomes" id="UP001595897">
    <property type="component" value="Unassembled WGS sequence"/>
</dbReference>
<evidence type="ECO:0000313" key="4">
    <source>
        <dbReference type="EMBL" id="MFC4699975.1"/>
    </source>
</evidence>
<reference evidence="5" key="1">
    <citation type="journal article" date="2019" name="Int. J. Syst. Evol. Microbiol.">
        <title>The Global Catalogue of Microorganisms (GCM) 10K type strain sequencing project: providing services to taxonomists for standard genome sequencing and annotation.</title>
        <authorList>
            <consortium name="The Broad Institute Genomics Platform"/>
            <consortium name="The Broad Institute Genome Sequencing Center for Infectious Disease"/>
            <person name="Wu L."/>
            <person name="Ma J."/>
        </authorList>
    </citation>
    <scope>NUCLEOTIDE SEQUENCE [LARGE SCALE GENOMIC DNA]</scope>
    <source>
        <strain evidence="5">KACC 12507</strain>
    </source>
</reference>
<gene>
    <name evidence="4" type="ORF">ACFO4O_07400</name>
</gene>
<dbReference type="InterPro" id="IPR008278">
    <property type="entry name" value="4-PPantetheinyl_Trfase_dom"/>
</dbReference>
<evidence type="ECO:0000256" key="1">
    <source>
        <dbReference type="ARBA" id="ARBA00010990"/>
    </source>
</evidence>
<dbReference type="InterPro" id="IPR050559">
    <property type="entry name" value="P-Pant_transferase_sf"/>
</dbReference>
<organism evidence="4 5">
    <name type="scientific">Glaciecola siphonariae</name>
    <dbReference type="NCBI Taxonomy" id="521012"/>
    <lineage>
        <taxon>Bacteria</taxon>
        <taxon>Pseudomonadati</taxon>
        <taxon>Pseudomonadota</taxon>
        <taxon>Gammaproteobacteria</taxon>
        <taxon>Alteromonadales</taxon>
        <taxon>Alteromonadaceae</taxon>
        <taxon>Glaciecola</taxon>
    </lineage>
</organism>
<dbReference type="InterPro" id="IPR037143">
    <property type="entry name" value="4-PPantetheinyl_Trfase_dom_sf"/>
</dbReference>